<evidence type="ECO:0000313" key="3">
    <source>
        <dbReference type="Proteomes" id="UP001209540"/>
    </source>
</evidence>
<keyword evidence="1" id="KW-0812">Transmembrane</keyword>
<evidence type="ECO:0000313" key="2">
    <source>
        <dbReference type="EMBL" id="KAI9278512.1"/>
    </source>
</evidence>
<evidence type="ECO:0000256" key="1">
    <source>
        <dbReference type="SAM" id="Phobius"/>
    </source>
</evidence>
<accession>A0AAD5KRG8</accession>
<feature type="transmembrane region" description="Helical" evidence="1">
    <location>
        <begin position="119"/>
        <end position="139"/>
    </location>
</feature>
<name>A0AAD5KRG8_9FUNG</name>
<reference evidence="2" key="1">
    <citation type="journal article" date="2022" name="IScience">
        <title>Evolution of zygomycete secretomes and the origins of terrestrial fungal ecologies.</title>
        <authorList>
            <person name="Chang Y."/>
            <person name="Wang Y."/>
            <person name="Mondo S."/>
            <person name="Ahrendt S."/>
            <person name="Andreopoulos W."/>
            <person name="Barry K."/>
            <person name="Beard J."/>
            <person name="Benny G.L."/>
            <person name="Blankenship S."/>
            <person name="Bonito G."/>
            <person name="Cuomo C."/>
            <person name="Desiro A."/>
            <person name="Gervers K.A."/>
            <person name="Hundley H."/>
            <person name="Kuo A."/>
            <person name="LaButti K."/>
            <person name="Lang B.F."/>
            <person name="Lipzen A."/>
            <person name="O'Donnell K."/>
            <person name="Pangilinan J."/>
            <person name="Reynolds N."/>
            <person name="Sandor L."/>
            <person name="Smith M.E."/>
            <person name="Tsang A."/>
            <person name="Grigoriev I.V."/>
            <person name="Stajich J.E."/>
            <person name="Spatafora J.W."/>
        </authorList>
    </citation>
    <scope>NUCLEOTIDE SEQUENCE</scope>
    <source>
        <strain evidence="2">RSA 2281</strain>
    </source>
</reference>
<organism evidence="2 3">
    <name type="scientific">Phascolomyces articulosus</name>
    <dbReference type="NCBI Taxonomy" id="60185"/>
    <lineage>
        <taxon>Eukaryota</taxon>
        <taxon>Fungi</taxon>
        <taxon>Fungi incertae sedis</taxon>
        <taxon>Mucoromycota</taxon>
        <taxon>Mucoromycotina</taxon>
        <taxon>Mucoromycetes</taxon>
        <taxon>Mucorales</taxon>
        <taxon>Lichtheimiaceae</taxon>
        <taxon>Phascolomyces</taxon>
    </lineage>
</organism>
<dbReference type="Proteomes" id="UP001209540">
    <property type="component" value="Unassembled WGS sequence"/>
</dbReference>
<dbReference type="AlphaFoldDB" id="A0AAD5KRG8"/>
<keyword evidence="3" id="KW-1185">Reference proteome</keyword>
<dbReference type="EMBL" id="JAIXMP010000001">
    <property type="protein sequence ID" value="KAI9278512.1"/>
    <property type="molecule type" value="Genomic_DNA"/>
</dbReference>
<proteinExistence type="predicted"/>
<feature type="transmembrane region" description="Helical" evidence="1">
    <location>
        <begin position="159"/>
        <end position="182"/>
    </location>
</feature>
<keyword evidence="1" id="KW-0472">Membrane</keyword>
<protein>
    <submittedName>
        <fullName evidence="2">Uncharacterized protein</fullName>
    </submittedName>
</protein>
<sequence length="192" mass="21968">MCPLFNSDKPFVSRYSAVHAWMRCANRSPRFQCSCSVVQILAFYHLRSTVSKIMMKCSKTCPLQRTSIGCFNVWISVFFQYRGSIFHDFDLFNFLFLFVLLLVGLFVSKTSHQSVDNFLILLLVFLCFFESVELFPSYFLSRPVLSAPCVHVIKEEVLVFTVVKLCCIVFNSSPLILSFIFVPSISSSSSLL</sequence>
<feature type="transmembrane region" description="Helical" evidence="1">
    <location>
        <begin position="91"/>
        <end position="107"/>
    </location>
</feature>
<keyword evidence="1" id="KW-1133">Transmembrane helix</keyword>
<gene>
    <name evidence="2" type="ORF">BDA99DRAFT_492340</name>
</gene>
<comment type="caution">
    <text evidence="2">The sequence shown here is derived from an EMBL/GenBank/DDBJ whole genome shotgun (WGS) entry which is preliminary data.</text>
</comment>
<reference evidence="2" key="2">
    <citation type="submission" date="2023-02" db="EMBL/GenBank/DDBJ databases">
        <authorList>
            <consortium name="DOE Joint Genome Institute"/>
            <person name="Mondo S.J."/>
            <person name="Chang Y."/>
            <person name="Wang Y."/>
            <person name="Ahrendt S."/>
            <person name="Andreopoulos W."/>
            <person name="Barry K."/>
            <person name="Beard J."/>
            <person name="Benny G.L."/>
            <person name="Blankenship S."/>
            <person name="Bonito G."/>
            <person name="Cuomo C."/>
            <person name="Desiro A."/>
            <person name="Gervers K.A."/>
            <person name="Hundley H."/>
            <person name="Kuo A."/>
            <person name="LaButti K."/>
            <person name="Lang B.F."/>
            <person name="Lipzen A."/>
            <person name="O'Donnell K."/>
            <person name="Pangilinan J."/>
            <person name="Reynolds N."/>
            <person name="Sandor L."/>
            <person name="Smith M.W."/>
            <person name="Tsang A."/>
            <person name="Grigoriev I.V."/>
            <person name="Stajich J.E."/>
            <person name="Spatafora J.W."/>
        </authorList>
    </citation>
    <scope>NUCLEOTIDE SEQUENCE</scope>
    <source>
        <strain evidence="2">RSA 2281</strain>
    </source>
</reference>